<organism evidence="2 3">
    <name type="scientific">Algoriphagus hitonicola</name>
    <dbReference type="NCBI Taxonomy" id="435880"/>
    <lineage>
        <taxon>Bacteria</taxon>
        <taxon>Pseudomonadati</taxon>
        <taxon>Bacteroidota</taxon>
        <taxon>Cytophagia</taxon>
        <taxon>Cytophagales</taxon>
        <taxon>Cyclobacteriaceae</taxon>
        <taxon>Algoriphagus</taxon>
    </lineage>
</organism>
<name>A0A1I2SHL8_9BACT</name>
<protein>
    <submittedName>
        <fullName evidence="2">Uncharacterized protein</fullName>
    </submittedName>
</protein>
<keyword evidence="1" id="KW-1133">Transmembrane helix</keyword>
<sequence>MPAKDPVLTPELIKILKIFGLGSILLVITLSFFDSHRASNSGEDLTFRVSDSARLYFLNLKAINYDREIRKDAGMTLYRHNGFLENDSVPGLHLIIIINPLIDEGYIYLEPVNLEFPFFIKKAGSDASTIELVNGNKFDHLNQLEAILPWIESEAKLELVVKDQKIPLWQSESEKDALKSTLEDYFRLLQD</sequence>
<dbReference type="EMBL" id="FOPC01000004">
    <property type="protein sequence ID" value="SFG52288.1"/>
    <property type="molecule type" value="Genomic_DNA"/>
</dbReference>
<evidence type="ECO:0000313" key="2">
    <source>
        <dbReference type="EMBL" id="SFG52288.1"/>
    </source>
</evidence>
<evidence type="ECO:0000313" key="3">
    <source>
        <dbReference type="Proteomes" id="UP000199642"/>
    </source>
</evidence>
<feature type="transmembrane region" description="Helical" evidence="1">
    <location>
        <begin position="12"/>
        <end position="33"/>
    </location>
</feature>
<accession>A0A1I2SHL8</accession>
<dbReference type="AlphaFoldDB" id="A0A1I2SHL8"/>
<keyword evidence="1" id="KW-0812">Transmembrane</keyword>
<dbReference type="OrthoDB" id="837183at2"/>
<reference evidence="3" key="1">
    <citation type="submission" date="2016-10" db="EMBL/GenBank/DDBJ databases">
        <authorList>
            <person name="Varghese N."/>
            <person name="Submissions S."/>
        </authorList>
    </citation>
    <scope>NUCLEOTIDE SEQUENCE [LARGE SCALE GENOMIC DNA]</scope>
    <source>
        <strain evidence="3">DSM 19315</strain>
    </source>
</reference>
<dbReference type="Proteomes" id="UP000199642">
    <property type="component" value="Unassembled WGS sequence"/>
</dbReference>
<dbReference type="RefSeq" id="WP_092790468.1">
    <property type="nucleotide sequence ID" value="NZ_FOPC01000004.1"/>
</dbReference>
<keyword evidence="1" id="KW-0472">Membrane</keyword>
<dbReference type="STRING" id="435880.SAMN04487988_104287"/>
<evidence type="ECO:0000256" key="1">
    <source>
        <dbReference type="SAM" id="Phobius"/>
    </source>
</evidence>
<proteinExistence type="predicted"/>
<keyword evidence="3" id="KW-1185">Reference proteome</keyword>
<gene>
    <name evidence="2" type="ORF">SAMN04487988_104287</name>
</gene>